<evidence type="ECO:0000313" key="2">
    <source>
        <dbReference type="EMBL" id="ABV61639.1"/>
    </source>
</evidence>
<reference evidence="2 3" key="1">
    <citation type="journal article" date="2007" name="PLoS ONE">
        <title>Paradoxical DNA repair and peroxide resistance gene conservation in Bacillus pumilus SAFR-032.</title>
        <authorList>
            <person name="Gioia J."/>
            <person name="Yerrapragada S."/>
            <person name="Qin X."/>
            <person name="Jiang H."/>
            <person name="Igboeli O.C."/>
            <person name="Muzny D."/>
            <person name="Dugan-Rocha S."/>
            <person name="Ding Y."/>
            <person name="Hawes A."/>
            <person name="Liu W."/>
            <person name="Perez L."/>
            <person name="Kovar C."/>
            <person name="Dinh H."/>
            <person name="Lee S."/>
            <person name="Nazareth L."/>
            <person name="Blyth P."/>
            <person name="Holder M."/>
            <person name="Buhay C."/>
            <person name="Tirumalai M.R."/>
            <person name="Liu Y."/>
            <person name="Dasgupta I."/>
            <person name="Bokhetache L."/>
            <person name="Fujita M."/>
            <person name="Karouia F."/>
            <person name="Eswara Moorthy P."/>
            <person name="Siefert J."/>
            <person name="Uzman A."/>
            <person name="Buzumbo P."/>
            <person name="Verma A."/>
            <person name="Zwiya H."/>
            <person name="McWilliams B.D."/>
            <person name="Olowu A."/>
            <person name="Clinkenbeard K.D."/>
            <person name="Newcombe D."/>
            <person name="Golebiewski L."/>
            <person name="Petrosino J.F."/>
            <person name="Nicholson W.L."/>
            <person name="Fox G.E."/>
            <person name="Venkateswaran K."/>
            <person name="Highlander S.K."/>
            <person name="Weinstock G.M."/>
        </authorList>
    </citation>
    <scope>NUCLEOTIDE SEQUENCE [LARGE SCALE GENOMIC DNA]</scope>
    <source>
        <strain evidence="2 3">SAFR-032</strain>
    </source>
</reference>
<accession>A8FBM2</accession>
<dbReference type="Proteomes" id="UP000001355">
    <property type="component" value="Chromosome"/>
</dbReference>
<dbReference type="eggNOG" id="ENOG5030DXE">
    <property type="taxonomic scope" value="Bacteria"/>
</dbReference>
<keyword evidence="3" id="KW-1185">Reference proteome</keyword>
<dbReference type="HOGENOM" id="CLU_1923380_0_0_9"/>
<evidence type="ECO:0000313" key="3">
    <source>
        <dbReference type="Proteomes" id="UP000001355"/>
    </source>
</evidence>
<keyword evidence="1" id="KW-0472">Membrane</keyword>
<keyword evidence="1" id="KW-1133">Transmembrane helix</keyword>
<keyword evidence="1" id="KW-0812">Transmembrane</keyword>
<dbReference type="AlphaFoldDB" id="A8FBM2"/>
<dbReference type="KEGG" id="bpu:BPUM_0955"/>
<reference evidence="2 3" key="2">
    <citation type="journal article" date="2013" name="Extremophiles">
        <title>An ICEBs1-like element may be associated with the extreme radiation and desiccation resistance of Bacillus pumilus SAFR-032 spores.</title>
        <authorList>
            <person name="Tirumalai M.R."/>
            <person name="Fox G.E."/>
        </authorList>
    </citation>
    <scope>NUCLEOTIDE SEQUENCE [LARGE SCALE GENOMIC DNA]</scope>
    <source>
        <strain evidence="2 3">SAFR-032</strain>
    </source>
</reference>
<proteinExistence type="predicted"/>
<sequence length="131" mass="15298">MVIVRIFQQKRTSHAHQRSFYIKVEVSKKRGKGGIVLGSCPNCSKAFSFVEKFHLSHTKMMMCPSCRHQIKETFVSKMSFFLICLIPLLVMLIQLKGASPMLKWPILLGWILLNFYVLQPIIHRYELTSRR</sequence>
<evidence type="ECO:0000256" key="1">
    <source>
        <dbReference type="SAM" id="Phobius"/>
    </source>
</evidence>
<organism evidence="2 3">
    <name type="scientific">Bacillus pumilus (strain SAFR-032)</name>
    <dbReference type="NCBI Taxonomy" id="315750"/>
    <lineage>
        <taxon>Bacteria</taxon>
        <taxon>Bacillati</taxon>
        <taxon>Bacillota</taxon>
        <taxon>Bacilli</taxon>
        <taxon>Bacillales</taxon>
        <taxon>Bacillaceae</taxon>
        <taxon>Bacillus</taxon>
    </lineage>
</organism>
<protein>
    <recommendedName>
        <fullName evidence="4">Cxxc_20_cxxc protein</fullName>
    </recommendedName>
</protein>
<name>A8FBM2_BACP2</name>
<dbReference type="EMBL" id="CP000813">
    <property type="protein sequence ID" value="ABV61639.1"/>
    <property type="molecule type" value="Genomic_DNA"/>
</dbReference>
<evidence type="ECO:0008006" key="4">
    <source>
        <dbReference type="Google" id="ProtNLM"/>
    </source>
</evidence>
<feature type="transmembrane region" description="Helical" evidence="1">
    <location>
        <begin position="101"/>
        <end position="122"/>
    </location>
</feature>
<gene>
    <name evidence="2" type="ordered locus">BPUM_0955</name>
</gene>
<feature type="transmembrane region" description="Helical" evidence="1">
    <location>
        <begin position="74"/>
        <end position="95"/>
    </location>
</feature>
<reference evidence="2 3" key="3">
    <citation type="journal article" date="2013" name="PLoS ONE">
        <title>Candidate genes that may be responsible for the unusual resistances exhibited by Bacillus pumilus SAFR-032 spores.</title>
        <authorList>
            <person name="Tirumalai M.R."/>
            <person name="Rastogi R."/>
            <person name="Zamani N."/>
            <person name="O'Bryant Williams E."/>
            <person name="Allen S."/>
            <person name="Diouf F."/>
            <person name="Kwende S."/>
            <person name="Weinstock G.M."/>
            <person name="Venkateswaran K.J."/>
            <person name="Fox G.E."/>
        </authorList>
    </citation>
    <scope>NUCLEOTIDE SEQUENCE [LARGE SCALE GENOMIC DNA]</scope>
    <source>
        <strain evidence="2 3">SAFR-032</strain>
    </source>
</reference>